<accession>A0A239SNH1</accession>
<dbReference type="PROSITE" id="PS50928">
    <property type="entry name" value="ABC_TM1"/>
    <property type="match status" value="1"/>
</dbReference>
<comment type="similarity">
    <text evidence="7">Belongs to the binding-protein-dependent transport system permease family.</text>
</comment>
<keyword evidence="5 7" id="KW-1133">Transmembrane helix</keyword>
<evidence type="ECO:0000259" key="8">
    <source>
        <dbReference type="PROSITE" id="PS50928"/>
    </source>
</evidence>
<keyword evidence="10" id="KW-1185">Reference proteome</keyword>
<dbReference type="STRING" id="1123308.GCA_000380085_01278"/>
<keyword evidence="6 7" id="KW-0472">Membrane</keyword>
<dbReference type="InterPro" id="IPR050366">
    <property type="entry name" value="BP-dependent_transpt_permease"/>
</dbReference>
<evidence type="ECO:0000256" key="7">
    <source>
        <dbReference type="RuleBase" id="RU363032"/>
    </source>
</evidence>
<dbReference type="AlphaFoldDB" id="A0A239SNH1"/>
<feature type="transmembrane region" description="Helical" evidence="7">
    <location>
        <begin position="231"/>
        <end position="257"/>
    </location>
</feature>
<dbReference type="GO" id="GO:0005886">
    <property type="term" value="C:plasma membrane"/>
    <property type="evidence" value="ECO:0007669"/>
    <property type="project" value="UniProtKB-SubCell"/>
</dbReference>
<comment type="subcellular location">
    <subcellularLocation>
        <location evidence="1 7">Cell membrane</location>
        <topology evidence="1 7">Multi-pass membrane protein</topology>
    </subcellularLocation>
</comment>
<protein>
    <submittedName>
        <fullName evidence="9">Peptide ABC transporter, permease protein</fullName>
    </submittedName>
</protein>
<feature type="domain" description="ABC transmembrane type-1" evidence="8">
    <location>
        <begin position="65"/>
        <end position="254"/>
    </location>
</feature>
<dbReference type="Pfam" id="PF12911">
    <property type="entry name" value="OppC_N"/>
    <property type="match status" value="1"/>
</dbReference>
<proteinExistence type="inferred from homology"/>
<evidence type="ECO:0000256" key="5">
    <source>
        <dbReference type="ARBA" id="ARBA00022989"/>
    </source>
</evidence>
<evidence type="ECO:0000256" key="1">
    <source>
        <dbReference type="ARBA" id="ARBA00004651"/>
    </source>
</evidence>
<evidence type="ECO:0000256" key="4">
    <source>
        <dbReference type="ARBA" id="ARBA00022692"/>
    </source>
</evidence>
<feature type="transmembrane region" description="Helical" evidence="7">
    <location>
        <begin position="114"/>
        <end position="138"/>
    </location>
</feature>
<sequence length="269" mass="29927">MSKRFVFSSFILIVLVFCALFAPLLTPFDPQYVDVANKLAPPSAIHFLGTDQLGRDVFSRLIAGARFSLFLSLVITILEGILGVGVGLVVGWYQGKVEAVFLWFSNVISSFPSFLLSLATIGILGQGMANMVVAIVAVEWIYYARLVTNLVRSAKQESYVIAAQTMGLSTVHILRHHILPFIYKPILVISLMNIGNIILMISGFSFLGIGVQPNIAEWGMMLHDARPYFRTAVWMMMSPGLAIFLTVISFNLAGEYVDEKGWRRRWKKG</sequence>
<dbReference type="Gene3D" id="1.10.3720.10">
    <property type="entry name" value="MetI-like"/>
    <property type="match status" value="1"/>
</dbReference>
<keyword evidence="2 7" id="KW-0813">Transport</keyword>
<keyword evidence="3" id="KW-1003">Cell membrane</keyword>
<dbReference type="PANTHER" id="PTHR43386:SF1">
    <property type="entry name" value="D,D-DIPEPTIDE TRANSPORT SYSTEM PERMEASE PROTEIN DDPC-RELATED"/>
    <property type="match status" value="1"/>
</dbReference>
<dbReference type="SUPFAM" id="SSF161098">
    <property type="entry name" value="MetI-like"/>
    <property type="match status" value="1"/>
</dbReference>
<feature type="transmembrane region" description="Helical" evidence="7">
    <location>
        <begin position="69"/>
        <end position="93"/>
    </location>
</feature>
<feature type="transmembrane region" description="Helical" evidence="7">
    <location>
        <begin position="186"/>
        <end position="211"/>
    </location>
</feature>
<evidence type="ECO:0000256" key="3">
    <source>
        <dbReference type="ARBA" id="ARBA00022475"/>
    </source>
</evidence>
<feature type="transmembrane region" description="Helical" evidence="7">
    <location>
        <begin position="5"/>
        <end position="25"/>
    </location>
</feature>
<keyword evidence="4 7" id="KW-0812">Transmembrane</keyword>
<dbReference type="Pfam" id="PF00528">
    <property type="entry name" value="BPD_transp_1"/>
    <property type="match status" value="1"/>
</dbReference>
<dbReference type="PANTHER" id="PTHR43386">
    <property type="entry name" value="OLIGOPEPTIDE TRANSPORT SYSTEM PERMEASE PROTEIN APPC"/>
    <property type="match status" value="1"/>
</dbReference>
<dbReference type="CDD" id="cd06261">
    <property type="entry name" value="TM_PBP2"/>
    <property type="match status" value="1"/>
</dbReference>
<dbReference type="InterPro" id="IPR035906">
    <property type="entry name" value="MetI-like_sf"/>
</dbReference>
<evidence type="ECO:0000256" key="2">
    <source>
        <dbReference type="ARBA" id="ARBA00022448"/>
    </source>
</evidence>
<gene>
    <name evidence="9" type="primary">nikC</name>
    <name evidence="9" type="ORF">SAMEA4412692_00384</name>
</gene>
<organism evidence="9 10">
    <name type="scientific">Streptococcus merionis</name>
    <dbReference type="NCBI Taxonomy" id="400065"/>
    <lineage>
        <taxon>Bacteria</taxon>
        <taxon>Bacillati</taxon>
        <taxon>Bacillota</taxon>
        <taxon>Bacilli</taxon>
        <taxon>Lactobacillales</taxon>
        <taxon>Streptococcaceae</taxon>
        <taxon>Streptococcus</taxon>
    </lineage>
</organism>
<evidence type="ECO:0000313" key="10">
    <source>
        <dbReference type="Proteomes" id="UP000215185"/>
    </source>
</evidence>
<dbReference type="RefSeq" id="WP_018373829.1">
    <property type="nucleotide sequence ID" value="NZ_CASUGH010000099.1"/>
</dbReference>
<dbReference type="OrthoDB" id="9797472at2"/>
<dbReference type="eggNOG" id="COG1173">
    <property type="taxonomic scope" value="Bacteria"/>
</dbReference>
<dbReference type="InterPro" id="IPR000515">
    <property type="entry name" value="MetI-like"/>
</dbReference>
<evidence type="ECO:0000313" key="9">
    <source>
        <dbReference type="EMBL" id="SNU86802.1"/>
    </source>
</evidence>
<reference evidence="9 10" key="1">
    <citation type="submission" date="2017-06" db="EMBL/GenBank/DDBJ databases">
        <authorList>
            <consortium name="Pathogen Informatics"/>
        </authorList>
    </citation>
    <scope>NUCLEOTIDE SEQUENCE [LARGE SCALE GENOMIC DNA]</scope>
    <source>
        <strain evidence="9 10">NCTC13788</strain>
    </source>
</reference>
<name>A0A239SNH1_9STRE</name>
<dbReference type="InterPro" id="IPR025966">
    <property type="entry name" value="OppC_N"/>
</dbReference>
<dbReference type="KEGG" id="smen:SAMEA4412692_0384"/>
<dbReference type="EMBL" id="LT906439">
    <property type="protein sequence ID" value="SNU86802.1"/>
    <property type="molecule type" value="Genomic_DNA"/>
</dbReference>
<evidence type="ECO:0000256" key="6">
    <source>
        <dbReference type="ARBA" id="ARBA00023136"/>
    </source>
</evidence>
<dbReference type="Proteomes" id="UP000215185">
    <property type="component" value="Chromosome 1"/>
</dbReference>
<dbReference type="GO" id="GO:0055085">
    <property type="term" value="P:transmembrane transport"/>
    <property type="evidence" value="ECO:0007669"/>
    <property type="project" value="InterPro"/>
</dbReference>